<evidence type="ECO:0000256" key="1">
    <source>
        <dbReference type="ARBA" id="ARBA00005993"/>
    </source>
</evidence>
<protein>
    <submittedName>
        <fullName evidence="13">Nuclear receptor domain-containing protein</fullName>
    </submittedName>
</protein>
<accession>A0A915CVA8</accession>
<evidence type="ECO:0000259" key="11">
    <source>
        <dbReference type="PROSITE" id="PS51030"/>
    </source>
</evidence>
<keyword evidence="6" id="KW-0238">DNA-binding</keyword>
<evidence type="ECO:0000313" key="13">
    <source>
        <dbReference type="WBParaSite" id="jg1275"/>
    </source>
</evidence>
<dbReference type="GO" id="GO:0000978">
    <property type="term" value="F:RNA polymerase II cis-regulatory region sequence-specific DNA binding"/>
    <property type="evidence" value="ECO:0007669"/>
    <property type="project" value="TreeGrafter"/>
</dbReference>
<sequence length="478" mass="52208">MPEKLESTTLASPNPALFMSVAIRHNTTQQKAIAGTAHPTNQNSQQSIAMDQQQQQSLPSSVADLQQLSAMIAVIAANSPPSLPVSTTSIPSPQSAFAFLRPTESNSFATPPIANGLLSVSSEYHQNPPHLGAFDAVTQSSDQLASAGYNPYGCSFPATPVPPPQNTFLVEHFSKMLASTVDPCAILAKLQQQLAMADGSGGSGQRLLPHLPPQPSPSSSTASFLMEENSRRHSFGDRTMGMEQKYLAASPFKKEQDDLPLSLPNPSRKMSMGAHEYSSSGSAPPRKIRRRRPKSPTMNKPMICVKSEVEEPCLEMPMKQQQQEEQRLMEQPAGTPDDPTDPVMHSPPSSNLNLMGMSNSNAFHPVRQQHQHSKDYGCQEPRSRPPPSSSLGKDVLDSQGDPKKCLVCADRATGYNFNVITCESCKAFFRRNALRPKNGKDFKCPYTDQCEITTVSRRFCQKCRLKKCFDVGMKKSGS</sequence>
<dbReference type="PANTHER" id="PTHR24082:SF283">
    <property type="entry name" value="NUCLEAR HORMONE RECEPTOR HR96"/>
    <property type="match status" value="1"/>
</dbReference>
<dbReference type="InterPro" id="IPR001628">
    <property type="entry name" value="Znf_hrmn_rcpt"/>
</dbReference>
<evidence type="ECO:0000256" key="5">
    <source>
        <dbReference type="ARBA" id="ARBA00023015"/>
    </source>
</evidence>
<keyword evidence="2" id="KW-0479">Metal-binding</keyword>
<keyword evidence="4" id="KW-0862">Zinc</keyword>
<comment type="similarity">
    <text evidence="1">Belongs to the nuclear hormone receptor family.</text>
</comment>
<dbReference type="SMART" id="SM00399">
    <property type="entry name" value="ZnF_C4"/>
    <property type="match status" value="1"/>
</dbReference>
<dbReference type="PANTHER" id="PTHR24082">
    <property type="entry name" value="NUCLEAR HORMONE RECEPTOR"/>
    <property type="match status" value="1"/>
</dbReference>
<dbReference type="GO" id="GO:0004879">
    <property type="term" value="F:nuclear receptor activity"/>
    <property type="evidence" value="ECO:0007669"/>
    <property type="project" value="TreeGrafter"/>
</dbReference>
<keyword evidence="3" id="KW-0863">Zinc-finger</keyword>
<evidence type="ECO:0000256" key="8">
    <source>
        <dbReference type="ARBA" id="ARBA00023170"/>
    </source>
</evidence>
<dbReference type="AlphaFoldDB" id="A0A915CVA8"/>
<dbReference type="WBParaSite" id="jg1275">
    <property type="protein sequence ID" value="jg1275"/>
    <property type="gene ID" value="jg1275"/>
</dbReference>
<evidence type="ECO:0000256" key="6">
    <source>
        <dbReference type="ARBA" id="ARBA00023125"/>
    </source>
</evidence>
<feature type="compositionally biased region" description="Low complexity" evidence="10">
    <location>
        <begin position="349"/>
        <end position="361"/>
    </location>
</feature>
<keyword evidence="12" id="KW-1185">Reference proteome</keyword>
<evidence type="ECO:0000256" key="9">
    <source>
        <dbReference type="ARBA" id="ARBA00023242"/>
    </source>
</evidence>
<reference evidence="13" key="1">
    <citation type="submission" date="2022-11" db="UniProtKB">
        <authorList>
            <consortium name="WormBaseParasite"/>
        </authorList>
    </citation>
    <scope>IDENTIFICATION</scope>
</reference>
<proteinExistence type="inferred from homology"/>
<keyword evidence="5" id="KW-0805">Transcription regulation</keyword>
<dbReference type="PROSITE" id="PS51030">
    <property type="entry name" value="NUCLEAR_REC_DBD_2"/>
    <property type="match status" value="1"/>
</dbReference>
<evidence type="ECO:0000256" key="3">
    <source>
        <dbReference type="ARBA" id="ARBA00022771"/>
    </source>
</evidence>
<dbReference type="InterPro" id="IPR050234">
    <property type="entry name" value="Nuclear_hormone_rcpt_NR1"/>
</dbReference>
<keyword evidence="7" id="KW-0804">Transcription</keyword>
<feature type="region of interest" description="Disordered" evidence="10">
    <location>
        <begin position="36"/>
        <end position="59"/>
    </location>
</feature>
<dbReference type="Pfam" id="PF00105">
    <property type="entry name" value="zf-C4"/>
    <property type="match status" value="1"/>
</dbReference>
<dbReference type="InterPro" id="IPR013088">
    <property type="entry name" value="Znf_NHR/GATA"/>
</dbReference>
<dbReference type="PRINTS" id="PR00047">
    <property type="entry name" value="STROIDFINGER"/>
</dbReference>
<keyword evidence="8" id="KW-0675">Receptor</keyword>
<feature type="compositionally biased region" description="Basic and acidic residues" evidence="10">
    <location>
        <begin position="372"/>
        <end position="383"/>
    </location>
</feature>
<feature type="region of interest" description="Disordered" evidence="10">
    <location>
        <begin position="198"/>
        <end position="226"/>
    </location>
</feature>
<dbReference type="GO" id="GO:0030154">
    <property type="term" value="P:cell differentiation"/>
    <property type="evidence" value="ECO:0007669"/>
    <property type="project" value="TreeGrafter"/>
</dbReference>
<dbReference type="GO" id="GO:0045944">
    <property type="term" value="P:positive regulation of transcription by RNA polymerase II"/>
    <property type="evidence" value="ECO:0007669"/>
    <property type="project" value="TreeGrafter"/>
</dbReference>
<evidence type="ECO:0000256" key="10">
    <source>
        <dbReference type="SAM" id="MobiDB-lite"/>
    </source>
</evidence>
<dbReference type="PROSITE" id="PS00031">
    <property type="entry name" value="NUCLEAR_REC_DBD_1"/>
    <property type="match status" value="1"/>
</dbReference>
<evidence type="ECO:0000313" key="12">
    <source>
        <dbReference type="Proteomes" id="UP000887574"/>
    </source>
</evidence>
<name>A0A915CVA8_9BILA</name>
<dbReference type="GO" id="GO:0008270">
    <property type="term" value="F:zinc ion binding"/>
    <property type="evidence" value="ECO:0007669"/>
    <property type="project" value="UniProtKB-KW"/>
</dbReference>
<evidence type="ECO:0000256" key="2">
    <source>
        <dbReference type="ARBA" id="ARBA00022723"/>
    </source>
</evidence>
<organism evidence="12 13">
    <name type="scientific">Ditylenchus dipsaci</name>
    <dbReference type="NCBI Taxonomy" id="166011"/>
    <lineage>
        <taxon>Eukaryota</taxon>
        <taxon>Metazoa</taxon>
        <taxon>Ecdysozoa</taxon>
        <taxon>Nematoda</taxon>
        <taxon>Chromadorea</taxon>
        <taxon>Rhabditida</taxon>
        <taxon>Tylenchina</taxon>
        <taxon>Tylenchomorpha</taxon>
        <taxon>Sphaerularioidea</taxon>
        <taxon>Anguinidae</taxon>
        <taxon>Anguininae</taxon>
        <taxon>Ditylenchus</taxon>
    </lineage>
</organism>
<evidence type="ECO:0000256" key="4">
    <source>
        <dbReference type="ARBA" id="ARBA00022833"/>
    </source>
</evidence>
<dbReference type="SUPFAM" id="SSF57716">
    <property type="entry name" value="Glucocorticoid receptor-like (DNA-binding domain)"/>
    <property type="match status" value="1"/>
</dbReference>
<keyword evidence="9" id="KW-0539">Nucleus</keyword>
<feature type="domain" description="Nuclear receptor" evidence="11">
    <location>
        <begin position="402"/>
        <end position="478"/>
    </location>
</feature>
<dbReference type="Gene3D" id="3.30.50.10">
    <property type="entry name" value="Erythroid Transcription Factor GATA-1, subunit A"/>
    <property type="match status" value="1"/>
</dbReference>
<feature type="region of interest" description="Disordered" evidence="10">
    <location>
        <begin position="249"/>
        <end position="398"/>
    </location>
</feature>
<dbReference type="GO" id="GO:0000122">
    <property type="term" value="P:negative regulation of transcription by RNA polymerase II"/>
    <property type="evidence" value="ECO:0007669"/>
    <property type="project" value="TreeGrafter"/>
</dbReference>
<evidence type="ECO:0000256" key="7">
    <source>
        <dbReference type="ARBA" id="ARBA00023163"/>
    </source>
</evidence>
<dbReference type="Proteomes" id="UP000887574">
    <property type="component" value="Unplaced"/>
</dbReference>
<feature type="compositionally biased region" description="Low complexity" evidence="10">
    <location>
        <begin position="42"/>
        <end position="57"/>
    </location>
</feature>